<dbReference type="Proteomes" id="UP000078200">
    <property type="component" value="Unassembled WGS sequence"/>
</dbReference>
<sequence>MAKTITNLQESDSFLLKLLRDQTSVVNSTANLIKQGLASTKTNFADLLIEINKIYKGEQALQDELYQIKLTQLFNLGAMQLTLIVNRLQKIQTCILDALIDTHHGKINPLLLTSTQVETEFRQIKIHLPQSLDLPTPEHDLLELYKLMKIKGGLTRNHESALAINAAATIILSCSMIPLKKAVIAHISAAPNYDVPQHEETPTPAPRTIAAPHTPACPNFIVQFDSFFHILNRLNHSS</sequence>
<keyword evidence="2" id="KW-1185">Reference proteome</keyword>
<dbReference type="VEuPathDB" id="VectorBase:GAUT005556"/>
<dbReference type="STRING" id="7395.A0A1A9UI38"/>
<dbReference type="EnsemblMetazoa" id="GAUT005556-RA">
    <property type="protein sequence ID" value="GAUT005556-PA"/>
    <property type="gene ID" value="GAUT005556"/>
</dbReference>
<proteinExistence type="predicted"/>
<reference evidence="1" key="1">
    <citation type="submission" date="2020-05" db="UniProtKB">
        <authorList>
            <consortium name="EnsemblMetazoa"/>
        </authorList>
    </citation>
    <scope>IDENTIFICATION</scope>
    <source>
        <strain evidence="1">TTRI</strain>
    </source>
</reference>
<dbReference type="AlphaFoldDB" id="A0A1A9UI38"/>
<organism evidence="1 2">
    <name type="scientific">Glossina austeni</name>
    <name type="common">Savannah tsetse fly</name>
    <dbReference type="NCBI Taxonomy" id="7395"/>
    <lineage>
        <taxon>Eukaryota</taxon>
        <taxon>Metazoa</taxon>
        <taxon>Ecdysozoa</taxon>
        <taxon>Arthropoda</taxon>
        <taxon>Hexapoda</taxon>
        <taxon>Insecta</taxon>
        <taxon>Pterygota</taxon>
        <taxon>Neoptera</taxon>
        <taxon>Endopterygota</taxon>
        <taxon>Diptera</taxon>
        <taxon>Brachycera</taxon>
        <taxon>Muscomorpha</taxon>
        <taxon>Hippoboscoidea</taxon>
        <taxon>Glossinidae</taxon>
        <taxon>Glossina</taxon>
    </lineage>
</organism>
<evidence type="ECO:0000313" key="1">
    <source>
        <dbReference type="EnsemblMetazoa" id="GAUT005556-PA"/>
    </source>
</evidence>
<name>A0A1A9UI38_GLOAU</name>
<accession>A0A1A9UI38</accession>
<protein>
    <submittedName>
        <fullName evidence="1">Uncharacterized protein</fullName>
    </submittedName>
</protein>
<evidence type="ECO:0000313" key="2">
    <source>
        <dbReference type="Proteomes" id="UP000078200"/>
    </source>
</evidence>